<dbReference type="EMBL" id="CP038437">
    <property type="protein sequence ID" value="QEM81061.2"/>
    <property type="molecule type" value="Genomic_DNA"/>
</dbReference>
<keyword evidence="2" id="KW-0472">Membrane</keyword>
<name>A0A856QMD7_9GAMM</name>
<keyword evidence="6" id="KW-1185">Reference proteome</keyword>
<gene>
    <name evidence="5" type="ORF">E4T21_05510</name>
</gene>
<proteinExistence type="predicted"/>
<evidence type="ECO:0000313" key="5">
    <source>
        <dbReference type="EMBL" id="QEM81061.2"/>
    </source>
</evidence>
<evidence type="ECO:0000256" key="2">
    <source>
        <dbReference type="SAM" id="Phobius"/>
    </source>
</evidence>
<dbReference type="Pfam" id="PF19346">
    <property type="entry name" value="DUF5924"/>
    <property type="match status" value="1"/>
</dbReference>
<feature type="transmembrane region" description="Helical" evidence="2">
    <location>
        <begin position="138"/>
        <end position="161"/>
    </location>
</feature>
<feature type="domain" description="DUF2914" evidence="3">
    <location>
        <begin position="270"/>
        <end position="334"/>
    </location>
</feature>
<keyword evidence="2" id="KW-1133">Transmembrane helix</keyword>
<feature type="transmembrane region" description="Helical" evidence="2">
    <location>
        <begin position="20"/>
        <end position="36"/>
    </location>
</feature>
<evidence type="ECO:0000259" key="4">
    <source>
        <dbReference type="Pfam" id="PF19346"/>
    </source>
</evidence>
<feature type="domain" description="DUF5924" evidence="4">
    <location>
        <begin position="2"/>
        <end position="258"/>
    </location>
</feature>
<feature type="transmembrane region" description="Helical" evidence="2">
    <location>
        <begin position="167"/>
        <end position="185"/>
    </location>
</feature>
<dbReference type="KEGG" id="hbh:E4T21_05510"/>
<feature type="region of interest" description="Disordered" evidence="1">
    <location>
        <begin position="355"/>
        <end position="432"/>
    </location>
</feature>
<reference evidence="5" key="1">
    <citation type="submission" date="2021-02" db="EMBL/GenBank/DDBJ databases">
        <title>Strain Y2R2, a novel species of the genus Halomonas.</title>
        <authorList>
            <person name="Huang H."/>
        </authorList>
    </citation>
    <scope>NUCLEOTIDE SEQUENCE</scope>
    <source>
        <strain evidence="5">Y2R2</strain>
    </source>
</reference>
<sequence>MIRLHLIIERWAERLRPWHWVWPPVAFATGVASFFLVQRQQWLGILLAAGMILTWLLLLSESLIERRLQQRGLPVSPRGLMTFITQMVHQETLFFTLPFLLATTVWTSGQALFTLAMLCMAVLSILDPLYYRLAEHKRWLYIVFHAQCVFLIVLVTLPLILQLTTTQSLILASLCMVVFSLPSLLQLLSPMTPGRWLAMFALLPLLASLAWFGRYWVPPATLWLSGSALSPSFDVEARQPQGSTALTPEALKAQGLYAYTAIHAPRGLREDIVHEWYRDGKLVDRIPLEIHGGRAKGYRAWTHKTRFPDDSKGHWRIDVMTSGGQRIGEINFNVSDNPDNATLANGNITPQVGIPGLNLHWRSSAPEPTADQQTPIEKEPARPYAQAGTDDATPRASKESPGTSANNDAKDKEQQDNKEYSSGKGNDDSREE</sequence>
<protein>
    <submittedName>
        <fullName evidence="5">DUF2914 domain-containing protein</fullName>
    </submittedName>
</protein>
<dbReference type="Pfam" id="PF11141">
    <property type="entry name" value="DUF2914"/>
    <property type="match status" value="1"/>
</dbReference>
<feature type="transmembrane region" description="Helical" evidence="2">
    <location>
        <begin position="197"/>
        <end position="217"/>
    </location>
</feature>
<dbReference type="AlphaFoldDB" id="A0A856QMD7"/>
<evidence type="ECO:0000256" key="1">
    <source>
        <dbReference type="SAM" id="MobiDB-lite"/>
    </source>
</evidence>
<organism evidence="5 6">
    <name type="scientific">Halomonas binhaiensis</name>
    <dbReference type="NCBI Taxonomy" id="2562282"/>
    <lineage>
        <taxon>Bacteria</taxon>
        <taxon>Pseudomonadati</taxon>
        <taxon>Pseudomonadota</taxon>
        <taxon>Gammaproteobacteria</taxon>
        <taxon>Oceanospirillales</taxon>
        <taxon>Halomonadaceae</taxon>
        <taxon>Halomonas</taxon>
    </lineage>
</organism>
<feature type="transmembrane region" description="Helical" evidence="2">
    <location>
        <begin position="107"/>
        <end position="126"/>
    </location>
</feature>
<evidence type="ECO:0000313" key="6">
    <source>
        <dbReference type="Proteomes" id="UP000324285"/>
    </source>
</evidence>
<dbReference type="InterPro" id="IPR045968">
    <property type="entry name" value="DUF5924"/>
</dbReference>
<feature type="transmembrane region" description="Helical" evidence="2">
    <location>
        <begin position="42"/>
        <end position="59"/>
    </location>
</feature>
<dbReference type="Proteomes" id="UP000324285">
    <property type="component" value="Chromosome"/>
</dbReference>
<dbReference type="InterPro" id="IPR022606">
    <property type="entry name" value="DUF2914"/>
</dbReference>
<feature type="compositionally biased region" description="Basic and acidic residues" evidence="1">
    <location>
        <begin position="408"/>
        <end position="432"/>
    </location>
</feature>
<keyword evidence="2" id="KW-0812">Transmembrane</keyword>
<evidence type="ECO:0000259" key="3">
    <source>
        <dbReference type="Pfam" id="PF11141"/>
    </source>
</evidence>
<accession>A0A856QMD7</accession>